<dbReference type="OrthoDB" id="196131at2759"/>
<organism evidence="18 19">
    <name type="scientific">Mortierella isabellina</name>
    <name type="common">Filamentous fungus</name>
    <name type="synonym">Umbelopsis isabellina</name>
    <dbReference type="NCBI Taxonomy" id="91625"/>
    <lineage>
        <taxon>Eukaryota</taxon>
        <taxon>Fungi</taxon>
        <taxon>Fungi incertae sedis</taxon>
        <taxon>Mucoromycota</taxon>
        <taxon>Mucoromycotina</taxon>
        <taxon>Umbelopsidomycetes</taxon>
        <taxon>Umbelopsidales</taxon>
        <taxon>Umbelopsidaceae</taxon>
        <taxon>Umbelopsis</taxon>
    </lineage>
</organism>
<dbReference type="PROSITE" id="PS00039">
    <property type="entry name" value="DEAD_ATP_HELICASE"/>
    <property type="match status" value="1"/>
</dbReference>
<keyword evidence="19" id="KW-1185">Reference proteome</keyword>
<dbReference type="Proteomes" id="UP000654370">
    <property type="component" value="Unassembled WGS sequence"/>
</dbReference>
<protein>
    <recommendedName>
        <fullName evidence="3">RNA helicase</fullName>
        <ecNumber evidence="3">3.6.4.13</ecNumber>
    </recommendedName>
</protein>
<name>A0A8H7PXM6_MORIS</name>
<keyword evidence="9 13" id="KW-0067">ATP-binding</keyword>
<feature type="region of interest" description="Disordered" evidence="14">
    <location>
        <begin position="1"/>
        <end position="65"/>
    </location>
</feature>
<dbReference type="AlphaFoldDB" id="A0A8H7PXM6"/>
<evidence type="ECO:0000256" key="5">
    <source>
        <dbReference type="ARBA" id="ARBA00022552"/>
    </source>
</evidence>
<comment type="caution">
    <text evidence="18">The sequence shown here is derived from an EMBL/GenBank/DDBJ whole genome shotgun (WGS) entry which is preliminary data.</text>
</comment>
<dbReference type="GO" id="GO:0003724">
    <property type="term" value="F:RNA helicase activity"/>
    <property type="evidence" value="ECO:0007669"/>
    <property type="project" value="UniProtKB-EC"/>
</dbReference>
<evidence type="ECO:0000256" key="9">
    <source>
        <dbReference type="ARBA" id="ARBA00022840"/>
    </source>
</evidence>
<dbReference type="SMART" id="SM00487">
    <property type="entry name" value="DEXDc"/>
    <property type="match status" value="1"/>
</dbReference>
<dbReference type="InterPro" id="IPR014014">
    <property type="entry name" value="RNA_helicase_DEAD_Q_motif"/>
</dbReference>
<keyword evidence="10" id="KW-0539">Nucleus</keyword>
<comment type="similarity">
    <text evidence="2">Belongs to the DEAD box helicase family. DDX5/DBP2 subfamily.</text>
</comment>
<evidence type="ECO:0000256" key="14">
    <source>
        <dbReference type="SAM" id="MobiDB-lite"/>
    </source>
</evidence>
<dbReference type="InterPro" id="IPR000629">
    <property type="entry name" value="RNA-helicase_DEAD-box_CS"/>
</dbReference>
<dbReference type="GO" id="GO:0003676">
    <property type="term" value="F:nucleic acid binding"/>
    <property type="evidence" value="ECO:0007669"/>
    <property type="project" value="InterPro"/>
</dbReference>
<dbReference type="EC" id="3.6.4.13" evidence="3"/>
<evidence type="ECO:0000259" key="16">
    <source>
        <dbReference type="PROSITE" id="PS51194"/>
    </source>
</evidence>
<feature type="domain" description="DEAD-box RNA helicase Q" evidence="17">
    <location>
        <begin position="108"/>
        <end position="134"/>
    </location>
</feature>
<dbReference type="PROSITE" id="PS51194">
    <property type="entry name" value="HELICASE_CTER"/>
    <property type="match status" value="1"/>
</dbReference>
<keyword evidence="8 13" id="KW-0347">Helicase</keyword>
<dbReference type="PROSITE" id="PS51192">
    <property type="entry name" value="HELICASE_ATP_BIND_1"/>
    <property type="match status" value="1"/>
</dbReference>
<feature type="short sequence motif" description="Q motif" evidence="12">
    <location>
        <begin position="108"/>
        <end position="134"/>
    </location>
</feature>
<evidence type="ECO:0000256" key="1">
    <source>
        <dbReference type="ARBA" id="ARBA00004604"/>
    </source>
</evidence>
<sequence length="522" mass="58110">MPAAEYIPKEKKEKKEKKHKKDKSESKHKDKKEKKEKKEKKRKLEETVDGADKETKKVKSSEASESDIVANGYTAHHSLASLPQSDIDAYYKKNAIEVVGDQSYRPIMEFSQSGLPSNFLKVVKNFKNPTPIQASTWPISLSGRDLIGIAETGSGKTLAFTLPALVHIQAKRRDAGNKKGPTVLVVAPTRELAMQSQEQAEAAGKECGVKTVCIYGGVPKDAQKKAIRSGVDIIVATPGRLIDLMEEGACDISSVSYLVLDEADRMLDIGFEEAIRKIISNTREDRQTLMFSATWPESVRKLAHDFLSKPMRVTIGSPDLAASHNITQIVEVLDDPRAKERKLTELLSKYHKSRKNRVLVFVLYKKEATRIENYLQRQGYRVVAIHGDKTQQQRTEALNQFKDGSFPLMIATDVAARGLDIPDVEYVVNVTFPLTIEDYVHRIGRTGRGGKKGTAHTIFTVQDKSHSGELINVLKQANMPVPDELLKFGGTVKKKEHSAYGAFYKDMGDAPKATKIVFGDDD</sequence>
<dbReference type="GO" id="GO:0016787">
    <property type="term" value="F:hydrolase activity"/>
    <property type="evidence" value="ECO:0007669"/>
    <property type="project" value="UniProtKB-KW"/>
</dbReference>
<dbReference type="SMART" id="SM00490">
    <property type="entry name" value="HELICc"/>
    <property type="match status" value="1"/>
</dbReference>
<dbReference type="Gene3D" id="3.40.50.300">
    <property type="entry name" value="P-loop containing nucleotide triphosphate hydrolases"/>
    <property type="match status" value="2"/>
</dbReference>
<evidence type="ECO:0000256" key="3">
    <source>
        <dbReference type="ARBA" id="ARBA00012552"/>
    </source>
</evidence>
<dbReference type="SUPFAM" id="SSF52540">
    <property type="entry name" value="P-loop containing nucleoside triphosphate hydrolases"/>
    <property type="match status" value="1"/>
</dbReference>
<comment type="function">
    <text evidence="11">ATP-dependent RNA helicase required for 60S ribosomal subunit synthesis. Involved in efficient pre-rRNA processing, predominantly at site A3, which is necessary for the normal formation of 25S and 5.8S rRNAs.</text>
</comment>
<dbReference type="InterPro" id="IPR014001">
    <property type="entry name" value="Helicase_ATP-bd"/>
</dbReference>
<dbReference type="CDD" id="cd00268">
    <property type="entry name" value="DEADc"/>
    <property type="match status" value="1"/>
</dbReference>
<keyword evidence="5" id="KW-0698">rRNA processing</keyword>
<evidence type="ECO:0000256" key="13">
    <source>
        <dbReference type="RuleBase" id="RU000492"/>
    </source>
</evidence>
<evidence type="ECO:0000259" key="17">
    <source>
        <dbReference type="PROSITE" id="PS51195"/>
    </source>
</evidence>
<dbReference type="CDD" id="cd18787">
    <property type="entry name" value="SF2_C_DEAD"/>
    <property type="match status" value="1"/>
</dbReference>
<dbReference type="InterPro" id="IPR011545">
    <property type="entry name" value="DEAD/DEAH_box_helicase_dom"/>
</dbReference>
<dbReference type="Pfam" id="PF00271">
    <property type="entry name" value="Helicase_C"/>
    <property type="match status" value="1"/>
</dbReference>
<evidence type="ECO:0000256" key="4">
    <source>
        <dbReference type="ARBA" id="ARBA00022517"/>
    </source>
</evidence>
<accession>A0A8H7PXM6</accession>
<evidence type="ECO:0000256" key="10">
    <source>
        <dbReference type="ARBA" id="ARBA00023242"/>
    </source>
</evidence>
<feature type="domain" description="Helicase ATP-binding" evidence="15">
    <location>
        <begin position="137"/>
        <end position="313"/>
    </location>
</feature>
<evidence type="ECO:0000313" key="18">
    <source>
        <dbReference type="EMBL" id="KAG2182519.1"/>
    </source>
</evidence>
<dbReference type="GO" id="GO:0005634">
    <property type="term" value="C:nucleus"/>
    <property type="evidence" value="ECO:0007669"/>
    <property type="project" value="UniProtKB-SubCell"/>
</dbReference>
<evidence type="ECO:0000256" key="6">
    <source>
        <dbReference type="ARBA" id="ARBA00022741"/>
    </source>
</evidence>
<evidence type="ECO:0000259" key="15">
    <source>
        <dbReference type="PROSITE" id="PS51192"/>
    </source>
</evidence>
<evidence type="ECO:0000256" key="7">
    <source>
        <dbReference type="ARBA" id="ARBA00022801"/>
    </source>
</evidence>
<proteinExistence type="inferred from homology"/>
<dbReference type="Pfam" id="PF00270">
    <property type="entry name" value="DEAD"/>
    <property type="match status" value="1"/>
</dbReference>
<dbReference type="PANTHER" id="PTHR47958">
    <property type="entry name" value="ATP-DEPENDENT RNA HELICASE DBP3"/>
    <property type="match status" value="1"/>
</dbReference>
<dbReference type="FunFam" id="3.40.50.300:FF:000079">
    <property type="entry name" value="probable ATP-dependent RNA helicase DDX17"/>
    <property type="match status" value="1"/>
</dbReference>
<gene>
    <name evidence="18" type="ORF">INT43_007450</name>
</gene>
<dbReference type="InterPro" id="IPR044742">
    <property type="entry name" value="DEAD/DEAH_RhlB"/>
</dbReference>
<feature type="compositionally biased region" description="Basic and acidic residues" evidence="14">
    <location>
        <begin position="42"/>
        <end position="62"/>
    </location>
</feature>
<evidence type="ECO:0000256" key="11">
    <source>
        <dbReference type="ARBA" id="ARBA00037449"/>
    </source>
</evidence>
<evidence type="ECO:0000256" key="2">
    <source>
        <dbReference type="ARBA" id="ARBA00009334"/>
    </source>
</evidence>
<dbReference type="InterPro" id="IPR027417">
    <property type="entry name" value="P-loop_NTPase"/>
</dbReference>
<feature type="compositionally biased region" description="Basic residues" evidence="14">
    <location>
        <begin position="29"/>
        <end position="41"/>
    </location>
</feature>
<evidence type="ECO:0000256" key="8">
    <source>
        <dbReference type="ARBA" id="ARBA00022806"/>
    </source>
</evidence>
<dbReference type="GO" id="GO:0005524">
    <property type="term" value="F:ATP binding"/>
    <property type="evidence" value="ECO:0007669"/>
    <property type="project" value="UniProtKB-KW"/>
</dbReference>
<dbReference type="FunFam" id="3.40.50.300:FF:000008">
    <property type="entry name" value="ATP-dependent RNA helicase RhlB"/>
    <property type="match status" value="1"/>
</dbReference>
<dbReference type="EMBL" id="JAEPQZ010000004">
    <property type="protein sequence ID" value="KAG2182519.1"/>
    <property type="molecule type" value="Genomic_DNA"/>
</dbReference>
<dbReference type="InterPro" id="IPR001650">
    <property type="entry name" value="Helicase_C-like"/>
</dbReference>
<dbReference type="PROSITE" id="PS51195">
    <property type="entry name" value="Q_MOTIF"/>
    <property type="match status" value="1"/>
</dbReference>
<comment type="subcellular location">
    <subcellularLocation>
        <location evidence="1">Nucleus</location>
        <location evidence="1">Nucleolus</location>
    </subcellularLocation>
</comment>
<keyword evidence="4" id="KW-0690">Ribosome biogenesis</keyword>
<evidence type="ECO:0000313" key="19">
    <source>
        <dbReference type="Proteomes" id="UP000654370"/>
    </source>
</evidence>
<reference evidence="18" key="1">
    <citation type="submission" date="2020-12" db="EMBL/GenBank/DDBJ databases">
        <title>Metabolic potential, ecology and presence of endohyphal bacteria is reflected in genomic diversity of Mucoromycotina.</title>
        <authorList>
            <person name="Muszewska A."/>
            <person name="Okrasinska A."/>
            <person name="Steczkiewicz K."/>
            <person name="Drgas O."/>
            <person name="Orlowska M."/>
            <person name="Perlinska-Lenart U."/>
            <person name="Aleksandrzak-Piekarczyk T."/>
            <person name="Szatraj K."/>
            <person name="Zielenkiewicz U."/>
            <person name="Pilsyk S."/>
            <person name="Malc E."/>
            <person name="Mieczkowski P."/>
            <person name="Kruszewska J.S."/>
            <person name="Biernat P."/>
            <person name="Pawlowska J."/>
        </authorList>
    </citation>
    <scope>NUCLEOTIDE SEQUENCE</scope>
    <source>
        <strain evidence="18">WA0000067209</strain>
    </source>
</reference>
<keyword evidence="6 13" id="KW-0547">Nucleotide-binding</keyword>
<evidence type="ECO:0000256" key="12">
    <source>
        <dbReference type="PROSITE-ProRule" id="PRU00552"/>
    </source>
</evidence>
<feature type="domain" description="Helicase C-terminal" evidence="16">
    <location>
        <begin position="342"/>
        <end position="489"/>
    </location>
</feature>
<keyword evidence="7 13" id="KW-0378">Hydrolase</keyword>